<feature type="compositionally biased region" description="Basic residues" evidence="1">
    <location>
        <begin position="89"/>
        <end position="133"/>
    </location>
</feature>
<reference evidence="2" key="1">
    <citation type="submission" date="2020-02" db="EMBL/GenBank/DDBJ databases">
        <authorList>
            <person name="Meier V. D."/>
        </authorList>
    </citation>
    <scope>NUCLEOTIDE SEQUENCE</scope>
    <source>
        <strain evidence="2">AVDCRST_MAG79</strain>
    </source>
</reference>
<protein>
    <submittedName>
        <fullName evidence="2">Signal peptidase I</fullName>
        <ecNumber evidence="2">3.4.21.89</ecNumber>
    </submittedName>
</protein>
<proteinExistence type="predicted"/>
<dbReference type="EMBL" id="CADCWC010000467">
    <property type="protein sequence ID" value="CAA9554382.1"/>
    <property type="molecule type" value="Genomic_DNA"/>
</dbReference>
<keyword evidence="2" id="KW-0378">Hydrolase</keyword>
<dbReference type="AlphaFoldDB" id="A0A6J4ULQ7"/>
<gene>
    <name evidence="2" type="ORF">AVDCRST_MAG79-2960</name>
</gene>
<feature type="non-terminal residue" evidence="2">
    <location>
        <position position="1"/>
    </location>
</feature>
<sequence length="221" mass="23632">ERVRRGGRDGGCGRVAPRHARSGPGSRRAPSTRPVARAHADGRPGAHGGVGRPAVGRQAVPRADRLDGAHAARRRSRAGLPLPLPAPRARARRRRGVPSAGRGRHGRLGRRRRRQLRQAHRGPARRVDRRPRRAGLDLPAQPGAARVAVAVRVLGAERAVRAGSPGAVPLPRGARGPLLHDGRQPQPVGRLARAGADPDGQHRRAGRLHLLAATPDRRARM</sequence>
<name>A0A6J4ULQ7_9ACTN</name>
<evidence type="ECO:0000313" key="2">
    <source>
        <dbReference type="EMBL" id="CAA9554382.1"/>
    </source>
</evidence>
<feature type="region of interest" description="Disordered" evidence="1">
    <location>
        <begin position="165"/>
        <end position="221"/>
    </location>
</feature>
<evidence type="ECO:0000256" key="1">
    <source>
        <dbReference type="SAM" id="MobiDB-lite"/>
    </source>
</evidence>
<feature type="non-terminal residue" evidence="2">
    <location>
        <position position="221"/>
    </location>
</feature>
<dbReference type="EC" id="3.4.21.89" evidence="2"/>
<dbReference type="GO" id="GO:0009003">
    <property type="term" value="F:signal peptidase activity"/>
    <property type="evidence" value="ECO:0007669"/>
    <property type="project" value="UniProtKB-EC"/>
</dbReference>
<feature type="region of interest" description="Disordered" evidence="1">
    <location>
        <begin position="1"/>
        <end position="138"/>
    </location>
</feature>
<organism evidence="2">
    <name type="scientific">uncultured Thermoleophilia bacterium</name>
    <dbReference type="NCBI Taxonomy" id="1497501"/>
    <lineage>
        <taxon>Bacteria</taxon>
        <taxon>Bacillati</taxon>
        <taxon>Actinomycetota</taxon>
        <taxon>Thermoleophilia</taxon>
        <taxon>environmental samples</taxon>
    </lineage>
</organism>
<accession>A0A6J4ULQ7</accession>